<keyword evidence="3" id="KW-1185">Reference proteome</keyword>
<organism evidence="2 4">
    <name type="scientific">Acutalibacter muris</name>
    <dbReference type="NCBI Taxonomy" id="1796620"/>
    <lineage>
        <taxon>Bacteria</taxon>
        <taxon>Bacillati</taxon>
        <taxon>Bacillota</taxon>
        <taxon>Clostridia</taxon>
        <taxon>Eubacteriales</taxon>
        <taxon>Acutalibacteraceae</taxon>
        <taxon>Acutalibacter</taxon>
    </lineage>
</organism>
<dbReference type="AlphaFoldDB" id="A0A1Z2XTA6"/>
<sequence length="146" mass="16310">MKEDYAITIRGRQVYEDEDQGEICLSALGTYREKDGTRFILYKEYDEDNASAYRTALLKVEPGMVTMSRSGSPTRLILEKGRRHLCLYDTGLGSLTVGIYTSQLDVDLNETGGTLEIAYTLDVDSNLSSQNLLHVEVTPVPEPPEL</sequence>
<dbReference type="EMBL" id="CP065321">
    <property type="protein sequence ID" value="QQR30950.1"/>
    <property type="molecule type" value="Genomic_DNA"/>
</dbReference>
<dbReference type="Proteomes" id="UP000196710">
    <property type="component" value="Chromosome"/>
</dbReference>
<dbReference type="Proteomes" id="UP000596035">
    <property type="component" value="Chromosome"/>
</dbReference>
<dbReference type="Pfam" id="PF09148">
    <property type="entry name" value="DUF1934"/>
    <property type="match status" value="1"/>
</dbReference>
<dbReference type="Gene3D" id="2.40.128.20">
    <property type="match status" value="1"/>
</dbReference>
<accession>A0A1Z2XTA6</accession>
<dbReference type="InterPro" id="IPR015231">
    <property type="entry name" value="DUF1934"/>
</dbReference>
<reference evidence="2 4" key="3">
    <citation type="submission" date="2020-11" db="EMBL/GenBank/DDBJ databases">
        <title>Closed and high quality bacterial genomes of the OMM12 community.</title>
        <authorList>
            <person name="Marbouty M."/>
            <person name="Lamy-Besnier Q."/>
            <person name="Debarbieux L."/>
            <person name="Koszul R."/>
        </authorList>
    </citation>
    <scope>NUCLEOTIDE SEQUENCE [LARGE SCALE GENOMIC DNA]</scope>
    <source>
        <strain evidence="2 4">KB18</strain>
    </source>
</reference>
<dbReference type="RefSeq" id="WP_066539443.1">
    <property type="nucleotide sequence ID" value="NZ_CP021422.1"/>
</dbReference>
<name>A0A1Z2XTA6_9FIRM</name>
<evidence type="ECO:0000313" key="4">
    <source>
        <dbReference type="Proteomes" id="UP000596035"/>
    </source>
</evidence>
<dbReference type="EMBL" id="CP021422">
    <property type="protein sequence ID" value="ASB41688.1"/>
    <property type="molecule type" value="Genomic_DNA"/>
</dbReference>
<gene>
    <name evidence="1" type="ORF">ADH66_14080</name>
    <name evidence="2" type="ORF">I5Q82_04435</name>
</gene>
<protein>
    <submittedName>
        <fullName evidence="2">DUF1934 domain-containing protein</fullName>
    </submittedName>
</protein>
<reference evidence="1" key="1">
    <citation type="journal article" date="2017" name="Genome Announc.">
        <title>High-Quality Whole-Genome Sequences of the Oligo-Mouse-Microbiota Bacterial Community.</title>
        <authorList>
            <person name="Garzetti D."/>
            <person name="Brugiroux S."/>
            <person name="Bunk B."/>
            <person name="Pukall R."/>
            <person name="McCoy K.D."/>
            <person name="Macpherson A.J."/>
            <person name="Stecher B."/>
        </authorList>
    </citation>
    <scope>NUCLEOTIDE SEQUENCE</scope>
    <source>
        <strain evidence="1">KB18</strain>
    </source>
</reference>
<evidence type="ECO:0000313" key="3">
    <source>
        <dbReference type="Proteomes" id="UP000196710"/>
    </source>
</evidence>
<evidence type="ECO:0000313" key="1">
    <source>
        <dbReference type="EMBL" id="ASB41688.1"/>
    </source>
</evidence>
<reference evidence="3" key="2">
    <citation type="submission" date="2017-05" db="EMBL/GenBank/DDBJ databases">
        <title>Improved OligoMM genomes.</title>
        <authorList>
            <person name="Garzetti D."/>
        </authorList>
    </citation>
    <scope>NUCLEOTIDE SEQUENCE [LARGE SCALE GENOMIC DNA]</scope>
    <source>
        <strain evidence="3">KB18</strain>
    </source>
</reference>
<dbReference type="KEGG" id="amur:ADH66_14080"/>
<proteinExistence type="predicted"/>
<dbReference type="SUPFAM" id="SSF50814">
    <property type="entry name" value="Lipocalins"/>
    <property type="match status" value="1"/>
</dbReference>
<evidence type="ECO:0000313" key="2">
    <source>
        <dbReference type="EMBL" id="QQR30950.1"/>
    </source>
</evidence>
<dbReference type="InterPro" id="IPR012674">
    <property type="entry name" value="Calycin"/>
</dbReference>